<evidence type="ECO:0000313" key="1">
    <source>
        <dbReference type="EMBL" id="JAD65190.1"/>
    </source>
</evidence>
<reference evidence="1" key="2">
    <citation type="journal article" date="2015" name="Data Brief">
        <title>Shoot transcriptome of the giant reed, Arundo donax.</title>
        <authorList>
            <person name="Barrero R.A."/>
            <person name="Guerrero F.D."/>
            <person name="Moolhuijzen P."/>
            <person name="Goolsby J.A."/>
            <person name="Tidwell J."/>
            <person name="Bellgard S.E."/>
            <person name="Bellgard M.I."/>
        </authorList>
    </citation>
    <scope>NUCLEOTIDE SEQUENCE</scope>
    <source>
        <tissue evidence="1">Shoot tissue taken approximately 20 cm above the soil surface</tissue>
    </source>
</reference>
<accession>A0A0A9BVL2</accession>
<dbReference type="AlphaFoldDB" id="A0A0A9BVL2"/>
<protein>
    <submittedName>
        <fullName evidence="1">Uncharacterized protein</fullName>
    </submittedName>
</protein>
<proteinExistence type="predicted"/>
<reference evidence="1" key="1">
    <citation type="submission" date="2014-09" db="EMBL/GenBank/DDBJ databases">
        <authorList>
            <person name="Magalhaes I.L.F."/>
            <person name="Oliveira U."/>
            <person name="Santos F.R."/>
            <person name="Vidigal T.H.D.A."/>
            <person name="Brescovit A.D."/>
            <person name="Santos A.J."/>
        </authorList>
    </citation>
    <scope>NUCLEOTIDE SEQUENCE</scope>
    <source>
        <tissue evidence="1">Shoot tissue taken approximately 20 cm above the soil surface</tissue>
    </source>
</reference>
<dbReference type="EMBL" id="GBRH01232705">
    <property type="protein sequence ID" value="JAD65190.1"/>
    <property type="molecule type" value="Transcribed_RNA"/>
</dbReference>
<organism evidence="1">
    <name type="scientific">Arundo donax</name>
    <name type="common">Giant reed</name>
    <name type="synonym">Donax arundinaceus</name>
    <dbReference type="NCBI Taxonomy" id="35708"/>
    <lineage>
        <taxon>Eukaryota</taxon>
        <taxon>Viridiplantae</taxon>
        <taxon>Streptophyta</taxon>
        <taxon>Embryophyta</taxon>
        <taxon>Tracheophyta</taxon>
        <taxon>Spermatophyta</taxon>
        <taxon>Magnoliopsida</taxon>
        <taxon>Liliopsida</taxon>
        <taxon>Poales</taxon>
        <taxon>Poaceae</taxon>
        <taxon>PACMAD clade</taxon>
        <taxon>Arundinoideae</taxon>
        <taxon>Arundineae</taxon>
        <taxon>Arundo</taxon>
    </lineage>
</organism>
<name>A0A0A9BVL2_ARUDO</name>
<sequence length="38" mass="4599">MLEGFLMIYCMLLQKRRCYPLATSVFSLYHIIEKMKKV</sequence>